<sequence length="432" mass="49480">MAFRRPLNVFLCVFMLFCFTKSSAGQGELVMVNLVYRHGDRSPVVLFPKDTHQISDWPNGLGWLSKIGMQQHHGLGQWLRNRYMVENKLLNTSYRHREIQIDSSDENRCLMSAYSNLAGLYPPTDGEKFNQSINWQPIPVHTRPEKEDNVINMGMSCPRYDELLQETIASPTVQNEEIQNKDFYTLVRNYTGIKDKVNINNIWKPADTLFCEKTHNMTLDSWALEKYGNITIYEKLRLLEAWQFHLLYYNQEMAKLKGGPLLKEMRVNMVNTSSKKNYTGPKLYMFSGHDTTVAALLSALGLYADIPASPVYAACVMLELYKTESYYYVEIHYKDNHQMESNASTLLQLKGCEKKCKLDKFLSLTAPAVPVDWRRECESHHSPSKSSIHLSTSEIISITLAVLLIVTLVGLIVTCVKLKKSGETAYKSFVNI</sequence>
<keyword evidence="4 9" id="KW-0732">Signal</keyword>
<keyword evidence="5" id="KW-0378">Hydrolase</keyword>
<dbReference type="OrthoDB" id="5821688at2759"/>
<dbReference type="InterPro" id="IPR033379">
    <property type="entry name" value="Acid_Pase_AS"/>
</dbReference>
<dbReference type="InterPro" id="IPR050645">
    <property type="entry name" value="Histidine_acid_phosphatase"/>
</dbReference>
<evidence type="ECO:0000256" key="8">
    <source>
        <dbReference type="SAM" id="Phobius"/>
    </source>
</evidence>
<evidence type="ECO:0000256" key="2">
    <source>
        <dbReference type="ARBA" id="ARBA00005375"/>
    </source>
</evidence>
<evidence type="ECO:0000256" key="7">
    <source>
        <dbReference type="ARBA" id="ARBA00023180"/>
    </source>
</evidence>
<dbReference type="AlphaFoldDB" id="A0A8B8C304"/>
<keyword evidence="7" id="KW-0325">Glycoprotein</keyword>
<keyword evidence="8" id="KW-0812">Transmembrane</keyword>
<evidence type="ECO:0000256" key="4">
    <source>
        <dbReference type="ARBA" id="ARBA00022729"/>
    </source>
</evidence>
<feature type="chain" id="PRO_5034372284" description="acid phosphatase" evidence="9">
    <location>
        <begin position="25"/>
        <end position="432"/>
    </location>
</feature>
<evidence type="ECO:0000256" key="3">
    <source>
        <dbReference type="ARBA" id="ARBA00012646"/>
    </source>
</evidence>
<dbReference type="InterPro" id="IPR029033">
    <property type="entry name" value="His_PPase_superfam"/>
</dbReference>
<dbReference type="EC" id="3.1.3.2" evidence="3"/>
<gene>
    <name evidence="11" type="primary">LOC111115087</name>
</gene>
<dbReference type="RefSeq" id="XP_022309376.1">
    <property type="nucleotide sequence ID" value="XM_022453668.1"/>
</dbReference>
<evidence type="ECO:0000256" key="6">
    <source>
        <dbReference type="ARBA" id="ARBA00023157"/>
    </source>
</evidence>
<dbReference type="Proteomes" id="UP000694844">
    <property type="component" value="Chromosome 9"/>
</dbReference>
<protein>
    <recommendedName>
        <fullName evidence="3">acid phosphatase</fullName>
        <ecNumber evidence="3">3.1.3.2</ecNumber>
    </recommendedName>
</protein>
<dbReference type="PANTHER" id="PTHR11567">
    <property type="entry name" value="ACID PHOSPHATASE-RELATED"/>
    <property type="match status" value="1"/>
</dbReference>
<dbReference type="GO" id="GO:0003993">
    <property type="term" value="F:acid phosphatase activity"/>
    <property type="evidence" value="ECO:0007669"/>
    <property type="project" value="UniProtKB-EC"/>
</dbReference>
<reference evidence="11" key="1">
    <citation type="submission" date="2025-08" db="UniProtKB">
        <authorList>
            <consortium name="RefSeq"/>
        </authorList>
    </citation>
    <scope>IDENTIFICATION</scope>
    <source>
        <tissue evidence="11">Whole sample</tissue>
    </source>
</reference>
<evidence type="ECO:0000313" key="10">
    <source>
        <dbReference type="Proteomes" id="UP000694844"/>
    </source>
</evidence>
<evidence type="ECO:0000256" key="9">
    <source>
        <dbReference type="SAM" id="SignalP"/>
    </source>
</evidence>
<dbReference type="GeneID" id="111115087"/>
<comment type="similarity">
    <text evidence="2">Belongs to the histidine acid phosphatase family.</text>
</comment>
<keyword evidence="8" id="KW-1133">Transmembrane helix</keyword>
<feature type="transmembrane region" description="Helical" evidence="8">
    <location>
        <begin position="395"/>
        <end position="418"/>
    </location>
</feature>
<evidence type="ECO:0000313" key="11">
    <source>
        <dbReference type="RefSeq" id="XP_022309376.1"/>
    </source>
</evidence>
<dbReference type="Gene3D" id="3.40.50.1240">
    <property type="entry name" value="Phosphoglycerate mutase-like"/>
    <property type="match status" value="1"/>
</dbReference>
<keyword evidence="8" id="KW-0472">Membrane</keyword>
<feature type="signal peptide" evidence="9">
    <location>
        <begin position="1"/>
        <end position="24"/>
    </location>
</feature>
<dbReference type="CDD" id="cd07061">
    <property type="entry name" value="HP_HAP_like"/>
    <property type="match status" value="1"/>
</dbReference>
<dbReference type="PROSITE" id="PS00778">
    <property type="entry name" value="HIS_ACID_PHOSPHAT_2"/>
    <property type="match status" value="1"/>
</dbReference>
<dbReference type="SUPFAM" id="SSF53254">
    <property type="entry name" value="Phosphoglycerate mutase-like"/>
    <property type="match status" value="1"/>
</dbReference>
<dbReference type="PROSITE" id="PS00616">
    <property type="entry name" value="HIS_ACID_PHOSPHAT_1"/>
    <property type="match status" value="1"/>
</dbReference>
<name>A0A8B8C304_CRAVI</name>
<evidence type="ECO:0000256" key="5">
    <source>
        <dbReference type="ARBA" id="ARBA00022801"/>
    </source>
</evidence>
<evidence type="ECO:0000256" key="1">
    <source>
        <dbReference type="ARBA" id="ARBA00000032"/>
    </source>
</evidence>
<organism evidence="10 11">
    <name type="scientific">Crassostrea virginica</name>
    <name type="common">Eastern oyster</name>
    <dbReference type="NCBI Taxonomy" id="6565"/>
    <lineage>
        <taxon>Eukaryota</taxon>
        <taxon>Metazoa</taxon>
        <taxon>Spiralia</taxon>
        <taxon>Lophotrochozoa</taxon>
        <taxon>Mollusca</taxon>
        <taxon>Bivalvia</taxon>
        <taxon>Autobranchia</taxon>
        <taxon>Pteriomorphia</taxon>
        <taxon>Ostreida</taxon>
        <taxon>Ostreoidea</taxon>
        <taxon>Ostreidae</taxon>
        <taxon>Crassostrea</taxon>
    </lineage>
</organism>
<dbReference type="InterPro" id="IPR000560">
    <property type="entry name" value="His_Pase_clade-2"/>
</dbReference>
<dbReference type="PANTHER" id="PTHR11567:SF211">
    <property type="entry name" value="PROSTATIC ACID PHOSPHATASE"/>
    <property type="match status" value="1"/>
</dbReference>
<keyword evidence="10" id="KW-1185">Reference proteome</keyword>
<dbReference type="Pfam" id="PF00328">
    <property type="entry name" value="His_Phos_2"/>
    <property type="match status" value="1"/>
</dbReference>
<keyword evidence="6" id="KW-1015">Disulfide bond</keyword>
<accession>A0A8B8C304</accession>
<proteinExistence type="inferred from homology"/>
<comment type="catalytic activity">
    <reaction evidence="1">
        <text>a phosphate monoester + H2O = an alcohol + phosphate</text>
        <dbReference type="Rhea" id="RHEA:15017"/>
        <dbReference type="ChEBI" id="CHEBI:15377"/>
        <dbReference type="ChEBI" id="CHEBI:30879"/>
        <dbReference type="ChEBI" id="CHEBI:43474"/>
        <dbReference type="ChEBI" id="CHEBI:67140"/>
        <dbReference type="EC" id="3.1.3.2"/>
    </reaction>
</comment>
<dbReference type="KEGG" id="cvn:111115087"/>